<evidence type="ECO:0000313" key="1">
    <source>
        <dbReference type="EMBL" id="JAI05012.1"/>
    </source>
</evidence>
<proteinExistence type="predicted"/>
<organism evidence="1">
    <name type="scientific">Anguilla anguilla</name>
    <name type="common">European freshwater eel</name>
    <name type="synonym">Muraena anguilla</name>
    <dbReference type="NCBI Taxonomy" id="7936"/>
    <lineage>
        <taxon>Eukaryota</taxon>
        <taxon>Metazoa</taxon>
        <taxon>Chordata</taxon>
        <taxon>Craniata</taxon>
        <taxon>Vertebrata</taxon>
        <taxon>Euteleostomi</taxon>
        <taxon>Actinopterygii</taxon>
        <taxon>Neopterygii</taxon>
        <taxon>Teleostei</taxon>
        <taxon>Anguilliformes</taxon>
        <taxon>Anguillidae</taxon>
        <taxon>Anguilla</taxon>
    </lineage>
</organism>
<protein>
    <submittedName>
        <fullName evidence="1">Uncharacterized protein</fullName>
    </submittedName>
</protein>
<accession>A0A0E9XRF0</accession>
<sequence length="27" mass="3080">MPLNTLGNFKHIYRLDGFNLLGKEGQC</sequence>
<reference evidence="1" key="1">
    <citation type="submission" date="2014-11" db="EMBL/GenBank/DDBJ databases">
        <authorList>
            <person name="Amaro Gonzalez C."/>
        </authorList>
    </citation>
    <scope>NUCLEOTIDE SEQUENCE</scope>
</reference>
<reference evidence="1" key="2">
    <citation type="journal article" date="2015" name="Fish Shellfish Immunol.">
        <title>Early steps in the European eel (Anguilla anguilla)-Vibrio vulnificus interaction in the gills: Role of the RtxA13 toxin.</title>
        <authorList>
            <person name="Callol A."/>
            <person name="Pajuelo D."/>
            <person name="Ebbesson L."/>
            <person name="Teles M."/>
            <person name="MacKenzie S."/>
            <person name="Amaro C."/>
        </authorList>
    </citation>
    <scope>NUCLEOTIDE SEQUENCE</scope>
</reference>
<name>A0A0E9XRF0_ANGAN</name>
<dbReference type="EMBL" id="GBXM01003566">
    <property type="protein sequence ID" value="JAI05012.1"/>
    <property type="molecule type" value="Transcribed_RNA"/>
</dbReference>
<dbReference type="AlphaFoldDB" id="A0A0E9XRF0"/>